<dbReference type="GO" id="GO:0003677">
    <property type="term" value="F:DNA binding"/>
    <property type="evidence" value="ECO:0007669"/>
    <property type="project" value="InterPro"/>
</dbReference>
<dbReference type="SUPFAM" id="SSF56349">
    <property type="entry name" value="DNA breaking-rejoining enzymes"/>
    <property type="match status" value="1"/>
</dbReference>
<comment type="caution">
    <text evidence="1">The sequence shown here is derived from an EMBL/GenBank/DDBJ whole genome shotgun (WGS) entry which is preliminary data.</text>
</comment>
<dbReference type="AlphaFoldDB" id="A0A9P5F3K5"/>
<name>A0A9P5F3K5_COLSI</name>
<accession>A0A9P5F3K5</accession>
<dbReference type="Proteomes" id="UP000711996">
    <property type="component" value="Unassembled WGS sequence"/>
</dbReference>
<dbReference type="OrthoDB" id="4779498at2759"/>
<sequence>MAIRFGAVDARTFDELCNKTLPKTVPLVDWVHPLRPVFPQFSTSCEVQLDKPSTRGSISWAFKSFTPAIGLKERFRPHDLRYGAAIEVKNLQDLPARNEFHIREALGHSWKAL</sequence>
<gene>
    <name evidence="1" type="ORF">CGCSCA2_v001468</name>
</gene>
<reference evidence="1" key="1">
    <citation type="submission" date="2019-06" db="EMBL/GenBank/DDBJ databases">
        <authorList>
            <person name="Gan P."/>
            <person name="Shirasu K."/>
        </authorList>
    </citation>
    <scope>NUCLEOTIDE SEQUENCE [LARGE SCALE GENOMIC DNA]</scope>
    <source>
        <strain evidence="1">CAD2</strain>
    </source>
</reference>
<proteinExistence type="predicted"/>
<keyword evidence="2" id="KW-1185">Reference proteome</keyword>
<evidence type="ECO:0000313" key="2">
    <source>
        <dbReference type="Proteomes" id="UP000711996"/>
    </source>
</evidence>
<evidence type="ECO:0000313" key="1">
    <source>
        <dbReference type="EMBL" id="KAF4865395.1"/>
    </source>
</evidence>
<organism evidence="1 2">
    <name type="scientific">Colletotrichum siamense</name>
    <name type="common">Anthracnose fungus</name>
    <dbReference type="NCBI Taxonomy" id="690259"/>
    <lineage>
        <taxon>Eukaryota</taxon>
        <taxon>Fungi</taxon>
        <taxon>Dikarya</taxon>
        <taxon>Ascomycota</taxon>
        <taxon>Pezizomycotina</taxon>
        <taxon>Sordariomycetes</taxon>
        <taxon>Hypocreomycetidae</taxon>
        <taxon>Glomerellales</taxon>
        <taxon>Glomerellaceae</taxon>
        <taxon>Colletotrichum</taxon>
        <taxon>Colletotrichum gloeosporioides species complex</taxon>
    </lineage>
</organism>
<dbReference type="InterPro" id="IPR011010">
    <property type="entry name" value="DNA_brk_join_enz"/>
</dbReference>
<dbReference type="EMBL" id="QPMT01000003">
    <property type="protein sequence ID" value="KAF4865395.1"/>
    <property type="molecule type" value="Genomic_DNA"/>
</dbReference>
<protein>
    <submittedName>
        <fullName evidence="1">Uncharacterized protein</fullName>
    </submittedName>
</protein>